<sequence length="120" mass="13466">MYGDSDVIRRRVNRLREQADDIRASADKLVSQAEAVPWHGRAAESLRGRMKERATALRSAAEQHDRASDALAKHLKQVDLLKEQIAEVEARAEALTVDGKLDGFEAPEPGHKDWLEVTLR</sequence>
<keyword evidence="3" id="KW-1185">Reference proteome</keyword>
<reference evidence="2" key="1">
    <citation type="submission" date="2016-10" db="EMBL/GenBank/DDBJ databases">
        <title>Draft Genome Sequence of Nocardioides luteus Strain BAFB, an Alkane-Degrading Bacterium Isolated from JP-7 Polluted Soil.</title>
        <authorList>
            <person name="Brown L."/>
            <person name="Ruiz O.N."/>
            <person name="Gunasekera T."/>
        </authorList>
    </citation>
    <scope>NUCLEOTIDE SEQUENCE [LARGE SCALE GENOMIC DNA]</scope>
    <source>
        <strain evidence="2">BAFB</strain>
    </source>
</reference>
<dbReference type="SUPFAM" id="SSF140453">
    <property type="entry name" value="EsxAB dimer-like"/>
    <property type="match status" value="1"/>
</dbReference>
<keyword evidence="1" id="KW-0175">Coiled coil</keyword>
<protein>
    <submittedName>
        <fullName evidence="2">Uncharacterized protein</fullName>
    </submittedName>
</protein>
<name>A0A1J4N4R1_9ACTN</name>
<dbReference type="Gene3D" id="1.10.287.1060">
    <property type="entry name" value="ESAT-6-like"/>
    <property type="match status" value="1"/>
</dbReference>
<evidence type="ECO:0000313" key="3">
    <source>
        <dbReference type="Proteomes" id="UP000033772"/>
    </source>
</evidence>
<dbReference type="AlphaFoldDB" id="A0A1J4N4R1"/>
<feature type="coiled-coil region" evidence="1">
    <location>
        <begin position="64"/>
        <end position="98"/>
    </location>
</feature>
<proteinExistence type="predicted"/>
<comment type="caution">
    <text evidence="2">The sequence shown here is derived from an EMBL/GenBank/DDBJ whole genome shotgun (WGS) entry which is preliminary data.</text>
</comment>
<dbReference type="InterPro" id="IPR036689">
    <property type="entry name" value="ESAT-6-like_sf"/>
</dbReference>
<gene>
    <name evidence="2" type="ORF">UG56_012550</name>
</gene>
<dbReference type="STRING" id="1844.UG56_012550"/>
<dbReference type="Proteomes" id="UP000033772">
    <property type="component" value="Unassembled WGS sequence"/>
</dbReference>
<accession>A0A1J4N4R1</accession>
<organism evidence="2 3">
    <name type="scientific">Nocardioides luteus</name>
    <dbReference type="NCBI Taxonomy" id="1844"/>
    <lineage>
        <taxon>Bacteria</taxon>
        <taxon>Bacillati</taxon>
        <taxon>Actinomycetota</taxon>
        <taxon>Actinomycetes</taxon>
        <taxon>Propionibacteriales</taxon>
        <taxon>Nocardioidaceae</taxon>
        <taxon>Nocardioides</taxon>
    </lineage>
</organism>
<dbReference type="EMBL" id="JZDQ02000015">
    <property type="protein sequence ID" value="OIJ26541.1"/>
    <property type="molecule type" value="Genomic_DNA"/>
</dbReference>
<evidence type="ECO:0000313" key="2">
    <source>
        <dbReference type="EMBL" id="OIJ26541.1"/>
    </source>
</evidence>
<dbReference type="RefSeq" id="WP_045551253.1">
    <property type="nucleotide sequence ID" value="NZ_JZDQ02000015.1"/>
</dbReference>
<evidence type="ECO:0000256" key="1">
    <source>
        <dbReference type="SAM" id="Coils"/>
    </source>
</evidence>
<dbReference type="OrthoDB" id="3790494at2"/>